<evidence type="ECO:0000256" key="2">
    <source>
        <dbReference type="ARBA" id="ARBA00006213"/>
    </source>
</evidence>
<dbReference type="OMA" id="WMNSERC"/>
<dbReference type="InParanoid" id="A0A200QXS5"/>
<feature type="transmembrane region" description="Helical" evidence="7">
    <location>
        <begin position="207"/>
        <end position="231"/>
    </location>
</feature>
<dbReference type="GO" id="GO:0005345">
    <property type="term" value="F:purine nucleobase transmembrane transporter activity"/>
    <property type="evidence" value="ECO:0007669"/>
    <property type="project" value="UniProtKB-UniRule"/>
</dbReference>
<feature type="transmembrane region" description="Helical" evidence="7">
    <location>
        <begin position="111"/>
        <end position="135"/>
    </location>
</feature>
<evidence type="ECO:0000313" key="8">
    <source>
        <dbReference type="EMBL" id="OVA15268.1"/>
    </source>
</evidence>
<comment type="similarity">
    <text evidence="2 7">Belongs to the purine permeases (TC 2.A.7.14) family.</text>
</comment>
<sequence length="350" mass="38885">MNLVMKKRYLLLFNCILLAIGNTGGPLLLRLYFIHGGTRIWLSSWLETGGWPIMLLPLSISYLLHRFNNKGDENAANKFFTMTPPLFTASVVLGLLTGFDDYLYAYGVSLLPISTASLIISTHLAFTAGFALFIVKQKFTSYSVNSVVLLTIGAIVLGLHSSGDRPIGESDKQYYLGFFMTVAAAALNGFLLPMIELMYKKSKQAITYSLVIELQIVMCIFATLFCTVGMLVNKDFKAIPREGKEYKLGEAKYYTVLVASAIAWQLFFLGQIGVIFCATSLLSGVITAVLLPFTEILAVIFYHEKFKAEKGIALSLSFWGFISYFYGEFKESRNKKKQTSDSEQASSSLT</sequence>
<evidence type="ECO:0000256" key="5">
    <source>
        <dbReference type="ARBA" id="ARBA00022989"/>
    </source>
</evidence>
<dbReference type="FunCoup" id="A0A200QXS5">
    <property type="interactions" value="2"/>
</dbReference>
<feature type="transmembrane region" description="Helical" evidence="7">
    <location>
        <begin position="79"/>
        <end position="99"/>
    </location>
</feature>
<feature type="transmembrane region" description="Helical" evidence="7">
    <location>
        <begin position="174"/>
        <end position="195"/>
    </location>
</feature>
<keyword evidence="4 7" id="KW-0812">Transmembrane</keyword>
<evidence type="ECO:0000256" key="4">
    <source>
        <dbReference type="ARBA" id="ARBA00022692"/>
    </source>
</evidence>
<comment type="caution">
    <text evidence="8">The sequence shown here is derived from an EMBL/GenBank/DDBJ whole genome shotgun (WGS) entry which is preliminary data.</text>
</comment>
<gene>
    <name evidence="8" type="ORF">BVC80_5g59</name>
</gene>
<keyword evidence="6 7" id="KW-0472">Membrane</keyword>
<dbReference type="AlphaFoldDB" id="A0A200QXS5"/>
<organism evidence="8 9">
    <name type="scientific">Macleaya cordata</name>
    <name type="common">Five-seeded plume-poppy</name>
    <name type="synonym">Bocconia cordata</name>
    <dbReference type="NCBI Taxonomy" id="56857"/>
    <lineage>
        <taxon>Eukaryota</taxon>
        <taxon>Viridiplantae</taxon>
        <taxon>Streptophyta</taxon>
        <taxon>Embryophyta</taxon>
        <taxon>Tracheophyta</taxon>
        <taxon>Spermatophyta</taxon>
        <taxon>Magnoliopsida</taxon>
        <taxon>Ranunculales</taxon>
        <taxon>Papaveraceae</taxon>
        <taxon>Papaveroideae</taxon>
        <taxon>Macleaya</taxon>
    </lineage>
</organism>
<comment type="subcellular location">
    <subcellularLocation>
        <location evidence="1 7">Membrane</location>
        <topology evidence="1 7">Multi-pass membrane protein</topology>
    </subcellularLocation>
</comment>
<feature type="transmembrane region" description="Helical" evidence="7">
    <location>
        <begin position="251"/>
        <end position="269"/>
    </location>
</feature>
<accession>A0A200QXS5</accession>
<feature type="transmembrane region" description="Helical" evidence="7">
    <location>
        <begin position="281"/>
        <end position="302"/>
    </location>
</feature>
<keyword evidence="5 7" id="KW-1133">Transmembrane helix</keyword>
<dbReference type="Proteomes" id="UP000195402">
    <property type="component" value="Unassembled WGS sequence"/>
</dbReference>
<dbReference type="STRING" id="56857.A0A200QXS5"/>
<name>A0A200QXS5_MACCD</name>
<keyword evidence="9" id="KW-1185">Reference proteome</keyword>
<dbReference type="SUPFAM" id="SSF103481">
    <property type="entry name" value="Multidrug resistance efflux transporter EmrE"/>
    <property type="match status" value="1"/>
</dbReference>
<dbReference type="PANTHER" id="PTHR31376:SF105">
    <property type="entry name" value="PURINE PERMEASE-RELATED"/>
    <property type="match status" value="1"/>
</dbReference>
<keyword evidence="3 7" id="KW-0813">Transport</keyword>
<feature type="transmembrane region" description="Helical" evidence="7">
    <location>
        <begin position="308"/>
        <end position="327"/>
    </location>
</feature>
<evidence type="ECO:0000256" key="6">
    <source>
        <dbReference type="ARBA" id="ARBA00023136"/>
    </source>
</evidence>
<protein>
    <recommendedName>
        <fullName evidence="7">Probable purine permease</fullName>
    </recommendedName>
</protein>
<dbReference type="EMBL" id="MVGT01000860">
    <property type="protein sequence ID" value="OVA15268.1"/>
    <property type="molecule type" value="Genomic_DNA"/>
</dbReference>
<dbReference type="InterPro" id="IPR037185">
    <property type="entry name" value="EmrE-like"/>
</dbReference>
<dbReference type="GO" id="GO:0016020">
    <property type="term" value="C:membrane"/>
    <property type="evidence" value="ECO:0007669"/>
    <property type="project" value="UniProtKB-SubCell"/>
</dbReference>
<dbReference type="PANTHER" id="PTHR31376">
    <property type="entry name" value="OS09G0467300 PROTEIN-RELATED"/>
    <property type="match status" value="1"/>
</dbReference>
<feature type="transmembrane region" description="Helical" evidence="7">
    <location>
        <begin position="9"/>
        <end position="29"/>
    </location>
</feature>
<proteinExistence type="inferred from homology"/>
<dbReference type="Pfam" id="PF16913">
    <property type="entry name" value="PUNUT"/>
    <property type="match status" value="1"/>
</dbReference>
<evidence type="ECO:0000256" key="1">
    <source>
        <dbReference type="ARBA" id="ARBA00004141"/>
    </source>
</evidence>
<evidence type="ECO:0000256" key="3">
    <source>
        <dbReference type="ARBA" id="ARBA00022448"/>
    </source>
</evidence>
<evidence type="ECO:0000313" key="9">
    <source>
        <dbReference type="Proteomes" id="UP000195402"/>
    </source>
</evidence>
<feature type="transmembrane region" description="Helical" evidence="7">
    <location>
        <begin position="142"/>
        <end position="162"/>
    </location>
</feature>
<reference evidence="8 9" key="1">
    <citation type="journal article" date="2017" name="Mol. Plant">
        <title>The Genome of Medicinal Plant Macleaya cordata Provides New Insights into Benzylisoquinoline Alkaloids Metabolism.</title>
        <authorList>
            <person name="Liu X."/>
            <person name="Liu Y."/>
            <person name="Huang P."/>
            <person name="Ma Y."/>
            <person name="Qing Z."/>
            <person name="Tang Q."/>
            <person name="Cao H."/>
            <person name="Cheng P."/>
            <person name="Zheng Y."/>
            <person name="Yuan Z."/>
            <person name="Zhou Y."/>
            <person name="Liu J."/>
            <person name="Tang Z."/>
            <person name="Zhuo Y."/>
            <person name="Zhang Y."/>
            <person name="Yu L."/>
            <person name="Huang J."/>
            <person name="Yang P."/>
            <person name="Peng Q."/>
            <person name="Zhang J."/>
            <person name="Jiang W."/>
            <person name="Zhang Z."/>
            <person name="Lin K."/>
            <person name="Ro D.K."/>
            <person name="Chen X."/>
            <person name="Xiong X."/>
            <person name="Shang Y."/>
            <person name="Huang S."/>
            <person name="Zeng J."/>
        </authorList>
    </citation>
    <scope>NUCLEOTIDE SEQUENCE [LARGE SCALE GENOMIC DNA]</scope>
    <source>
        <strain evidence="9">cv. BLH2017</strain>
        <tissue evidence="8">Root</tissue>
    </source>
</reference>
<feature type="transmembrane region" description="Helical" evidence="7">
    <location>
        <begin position="49"/>
        <end position="67"/>
    </location>
</feature>
<evidence type="ECO:0000256" key="7">
    <source>
        <dbReference type="RuleBase" id="RU368015"/>
    </source>
</evidence>
<dbReference type="OrthoDB" id="1865379at2759"/>
<dbReference type="GO" id="GO:0015211">
    <property type="term" value="F:purine nucleoside transmembrane transporter activity"/>
    <property type="evidence" value="ECO:0007669"/>
    <property type="project" value="UniProtKB-UniRule"/>
</dbReference>
<dbReference type="InterPro" id="IPR030182">
    <property type="entry name" value="PUP_plant"/>
</dbReference>